<feature type="transmembrane region" description="Helical" evidence="1">
    <location>
        <begin position="285"/>
        <end position="308"/>
    </location>
</feature>
<dbReference type="InterPro" id="IPR047831">
    <property type="entry name" value="GPR180/TMEM145"/>
</dbReference>
<organism evidence="4">
    <name type="scientific">Alona affinis</name>
    <dbReference type="NCBI Taxonomy" id="381656"/>
    <lineage>
        <taxon>Eukaryota</taxon>
        <taxon>Metazoa</taxon>
        <taxon>Ecdysozoa</taxon>
        <taxon>Arthropoda</taxon>
        <taxon>Crustacea</taxon>
        <taxon>Branchiopoda</taxon>
        <taxon>Diplostraca</taxon>
        <taxon>Cladocera</taxon>
        <taxon>Anomopoda</taxon>
        <taxon>Chydoridae</taxon>
        <taxon>Alona</taxon>
    </lineage>
</organism>
<feature type="signal peptide" evidence="2">
    <location>
        <begin position="1"/>
        <end position="27"/>
    </location>
</feature>
<evidence type="ECO:0000256" key="2">
    <source>
        <dbReference type="SAM" id="SignalP"/>
    </source>
</evidence>
<evidence type="ECO:0000256" key="1">
    <source>
        <dbReference type="SAM" id="Phobius"/>
    </source>
</evidence>
<feature type="transmembrane region" description="Helical" evidence="1">
    <location>
        <begin position="253"/>
        <end position="273"/>
    </location>
</feature>
<keyword evidence="1" id="KW-1133">Transmembrane helix</keyword>
<feature type="transmembrane region" description="Helical" evidence="1">
    <location>
        <begin position="426"/>
        <end position="447"/>
    </location>
</feature>
<proteinExistence type="predicted"/>
<dbReference type="GO" id="GO:0007186">
    <property type="term" value="P:G protein-coupled receptor signaling pathway"/>
    <property type="evidence" value="ECO:0007669"/>
    <property type="project" value="InterPro"/>
</dbReference>
<name>A0A9N6WQJ1_9CRUS</name>
<protein>
    <submittedName>
        <fullName evidence="4">EOG090X03T7</fullName>
    </submittedName>
</protein>
<dbReference type="GO" id="GO:0019236">
    <property type="term" value="P:response to pheromone"/>
    <property type="evidence" value="ECO:0007669"/>
    <property type="project" value="InterPro"/>
</dbReference>
<feature type="transmembrane region" description="Helical" evidence="1">
    <location>
        <begin position="224"/>
        <end position="241"/>
    </location>
</feature>
<dbReference type="InterPro" id="IPR019336">
    <property type="entry name" value="GPR180/TMEM145_TM"/>
</dbReference>
<evidence type="ECO:0000313" key="4">
    <source>
        <dbReference type="EMBL" id="CAG4634703.1"/>
    </source>
</evidence>
<dbReference type="PANTHER" id="PTHR23252:SF43">
    <property type="entry name" value="INTIMAL THICKNESS RELATED RECEPTOR IRP DOMAIN-CONTAINING PROTEIN"/>
    <property type="match status" value="1"/>
</dbReference>
<feature type="chain" id="PRO_5040280445" evidence="2">
    <location>
        <begin position="28"/>
        <end position="511"/>
    </location>
</feature>
<evidence type="ECO:0000259" key="3">
    <source>
        <dbReference type="Pfam" id="PF10192"/>
    </source>
</evidence>
<dbReference type="AlphaFoldDB" id="A0A9N6WQJ1"/>
<dbReference type="PANTHER" id="PTHR23252">
    <property type="entry name" value="INTIMAL THICKNESS RECEPTOR-RELATED"/>
    <property type="match status" value="1"/>
</dbReference>
<gene>
    <name evidence="4" type="primary">EOG090X03T7</name>
</gene>
<feature type="transmembrane region" description="Helical" evidence="1">
    <location>
        <begin position="320"/>
        <end position="341"/>
    </location>
</feature>
<keyword evidence="1" id="KW-0812">Transmembrane</keyword>
<keyword evidence="2" id="KW-0732">Signal</keyword>
<dbReference type="EMBL" id="OC978048">
    <property type="protein sequence ID" value="CAG4634703.1"/>
    <property type="molecule type" value="Genomic_DNA"/>
</dbReference>
<reference evidence="4" key="1">
    <citation type="submission" date="2021-04" db="EMBL/GenBank/DDBJ databases">
        <authorList>
            <person name="Cornetti L."/>
        </authorList>
    </citation>
    <scope>NUCLEOTIDE SEQUENCE</scope>
</reference>
<accession>A0A9N6WQJ1</accession>
<sequence>MDFQHIWFSGLLIFAYFISLESPVALGMHVSGKYQTGNFFKFLAKFGFQKTNLKDKSQTQGYIYGNVTAQQNINHLVSLIILDRGFFLEYYGNSTIAERDQACQKMFHKISNFAYDSACNDEGPQDLMRKVPCPVGHLCPDEDNPKNVVENYQFNFRVEDLSQPRFWYLSLVSCYRDQNCSWKVSDEDIELNYDIWLVNGNPNANHQNPLEYQFSFDVQDTVEIYLVFLVCYLFLTPLQIYAVTRQKHPVPKLFTVGLLFALCGILLNVFHSLKFAFDGRGVNSASIAGGIFDICSQTLLMLLLLLLAKGWAITRKELTWKPVLFSIWALYGLVHVLLYVWDLTEVDVIDDISEFETWPGWLMLILRLGIMVWFLFCLRSTMAFEHQKTKLDFFLHFGAASLVWFIYLPIVALIALRISSLWRKKLLLGIVGSANFLAYAVMAHLLWPTRSQQYFLLANEMDIGAELDEFDEAPHNVSTRTRLSLMRKNSRSLSDSDVFSTHDLANQRIAV</sequence>
<dbReference type="Pfam" id="PF10192">
    <property type="entry name" value="GPR180-TMEM145_TM"/>
    <property type="match status" value="1"/>
</dbReference>
<feature type="transmembrane region" description="Helical" evidence="1">
    <location>
        <begin position="361"/>
        <end position="381"/>
    </location>
</feature>
<feature type="transmembrane region" description="Helical" evidence="1">
    <location>
        <begin position="393"/>
        <end position="414"/>
    </location>
</feature>
<feature type="domain" description="GPR180/TMEM145 transmembrane" evidence="3">
    <location>
        <begin position="224"/>
        <end position="442"/>
    </location>
</feature>
<keyword evidence="1" id="KW-0472">Membrane</keyword>